<proteinExistence type="predicted"/>
<evidence type="ECO:0000256" key="6">
    <source>
        <dbReference type="ARBA" id="ARBA00022918"/>
    </source>
</evidence>
<dbReference type="InterPro" id="IPR041373">
    <property type="entry name" value="RT_RNaseH"/>
</dbReference>
<sequence>MWSDEQRQAFNAIKLALQHAPVQQLRDFDKPYIVTTDSSHSCIGGVLSQLHDGHDLPVTFFSKRLGPHELNWPVHEKELFAIKEALMRWRHYVHGTPFDINTDNTACKWFLRHPRVSGRLARWLDFFAGFQFTLHHRPGVRSVVADALSRPPEPLLKPGGSHGDDGMEVSNVSVCVDNMKWSTCNTRAQSNNGHARVPVNLLAIPARDQKTMLGVSAPAETSCRSGGAQARMQLHATAVTEATMISTLQLSPETRKRFQKAYAKDPVFKKMWRTKLADRDYELL</sequence>
<keyword evidence="5" id="KW-0378">Hydrolase</keyword>
<dbReference type="EMBL" id="BSXT01002530">
    <property type="protein sequence ID" value="GMF49452.1"/>
    <property type="molecule type" value="Genomic_DNA"/>
</dbReference>
<dbReference type="InterPro" id="IPR043502">
    <property type="entry name" value="DNA/RNA_pol_sf"/>
</dbReference>
<keyword evidence="6" id="KW-0695">RNA-directed DNA polymerase</keyword>
<reference evidence="8" key="1">
    <citation type="submission" date="2023-04" db="EMBL/GenBank/DDBJ databases">
        <title>Phytophthora fragariaefolia NBRC 109709.</title>
        <authorList>
            <person name="Ichikawa N."/>
            <person name="Sato H."/>
            <person name="Tonouchi N."/>
        </authorList>
    </citation>
    <scope>NUCLEOTIDE SEQUENCE</scope>
    <source>
        <strain evidence="8">NBRC 109709</strain>
    </source>
</reference>
<keyword evidence="1" id="KW-0808">Transferase</keyword>
<evidence type="ECO:0000313" key="9">
    <source>
        <dbReference type="Proteomes" id="UP001165121"/>
    </source>
</evidence>
<dbReference type="GO" id="GO:0003964">
    <property type="term" value="F:RNA-directed DNA polymerase activity"/>
    <property type="evidence" value="ECO:0007669"/>
    <property type="project" value="UniProtKB-KW"/>
</dbReference>
<keyword evidence="4" id="KW-0255">Endonuclease</keyword>
<evidence type="ECO:0000256" key="1">
    <source>
        <dbReference type="ARBA" id="ARBA00022679"/>
    </source>
</evidence>
<dbReference type="Gene3D" id="3.10.20.370">
    <property type="match status" value="1"/>
</dbReference>
<dbReference type="FunFam" id="3.10.20.370:FF:000001">
    <property type="entry name" value="Retrovirus-related Pol polyprotein from transposon 17.6-like protein"/>
    <property type="match status" value="1"/>
</dbReference>
<keyword evidence="9" id="KW-1185">Reference proteome</keyword>
<comment type="caution">
    <text evidence="8">The sequence shown here is derived from an EMBL/GenBank/DDBJ whole genome shotgun (WGS) entry which is preliminary data.</text>
</comment>
<evidence type="ECO:0000256" key="5">
    <source>
        <dbReference type="ARBA" id="ARBA00022801"/>
    </source>
</evidence>
<dbReference type="AlphaFoldDB" id="A0A9W7CZW5"/>
<feature type="domain" description="Reverse transcriptase RNase H-like" evidence="7">
    <location>
        <begin position="27"/>
        <end position="130"/>
    </location>
</feature>
<keyword evidence="3" id="KW-0540">Nuclease</keyword>
<dbReference type="OrthoDB" id="1750432at2759"/>
<evidence type="ECO:0000256" key="2">
    <source>
        <dbReference type="ARBA" id="ARBA00022695"/>
    </source>
</evidence>
<accession>A0A9W7CZW5</accession>
<dbReference type="Pfam" id="PF17917">
    <property type="entry name" value="RT_RNaseH"/>
    <property type="match status" value="1"/>
</dbReference>
<dbReference type="GO" id="GO:0016787">
    <property type="term" value="F:hydrolase activity"/>
    <property type="evidence" value="ECO:0007669"/>
    <property type="project" value="UniProtKB-KW"/>
</dbReference>
<evidence type="ECO:0000313" key="8">
    <source>
        <dbReference type="EMBL" id="GMF49452.1"/>
    </source>
</evidence>
<dbReference type="CDD" id="cd09274">
    <property type="entry name" value="RNase_HI_RT_Ty3"/>
    <property type="match status" value="1"/>
</dbReference>
<dbReference type="Proteomes" id="UP001165121">
    <property type="component" value="Unassembled WGS sequence"/>
</dbReference>
<dbReference type="SUPFAM" id="SSF56672">
    <property type="entry name" value="DNA/RNA polymerases"/>
    <property type="match status" value="1"/>
</dbReference>
<evidence type="ECO:0000259" key="7">
    <source>
        <dbReference type="Pfam" id="PF17917"/>
    </source>
</evidence>
<evidence type="ECO:0000256" key="4">
    <source>
        <dbReference type="ARBA" id="ARBA00022759"/>
    </source>
</evidence>
<protein>
    <submittedName>
        <fullName evidence="8">Unnamed protein product</fullName>
    </submittedName>
</protein>
<dbReference type="PANTHER" id="PTHR34072">
    <property type="entry name" value="ENZYMATIC POLYPROTEIN-RELATED"/>
    <property type="match status" value="1"/>
</dbReference>
<gene>
    <name evidence="8" type="ORF">Pfra01_001955100</name>
</gene>
<organism evidence="8 9">
    <name type="scientific">Phytophthora fragariaefolia</name>
    <dbReference type="NCBI Taxonomy" id="1490495"/>
    <lineage>
        <taxon>Eukaryota</taxon>
        <taxon>Sar</taxon>
        <taxon>Stramenopiles</taxon>
        <taxon>Oomycota</taxon>
        <taxon>Peronosporomycetes</taxon>
        <taxon>Peronosporales</taxon>
        <taxon>Peronosporaceae</taxon>
        <taxon>Phytophthora</taxon>
    </lineage>
</organism>
<evidence type="ECO:0000256" key="3">
    <source>
        <dbReference type="ARBA" id="ARBA00022722"/>
    </source>
</evidence>
<dbReference type="GO" id="GO:0004519">
    <property type="term" value="F:endonuclease activity"/>
    <property type="evidence" value="ECO:0007669"/>
    <property type="project" value="UniProtKB-KW"/>
</dbReference>
<name>A0A9W7CZW5_9STRA</name>
<keyword evidence="2" id="KW-0548">Nucleotidyltransferase</keyword>